<comment type="subcellular location">
    <subcellularLocation>
        <location evidence="1">Cell membrane</location>
        <topology evidence="1">Multi-pass membrane protein</topology>
    </subcellularLocation>
</comment>
<dbReference type="Proteomes" id="UP000425817">
    <property type="component" value="Chromosome"/>
</dbReference>
<feature type="transmembrane region" description="Helical" evidence="6">
    <location>
        <begin position="438"/>
        <end position="456"/>
    </location>
</feature>
<keyword evidence="2" id="KW-1003">Cell membrane</keyword>
<dbReference type="GO" id="GO:0005886">
    <property type="term" value="C:plasma membrane"/>
    <property type="evidence" value="ECO:0007669"/>
    <property type="project" value="UniProtKB-SubCell"/>
</dbReference>
<feature type="transmembrane region" description="Helical" evidence="6">
    <location>
        <begin position="29"/>
        <end position="49"/>
    </location>
</feature>
<evidence type="ECO:0000256" key="6">
    <source>
        <dbReference type="SAM" id="Phobius"/>
    </source>
</evidence>
<organism evidence="7 8">
    <name type="scientific">Variovorax paradoxus</name>
    <dbReference type="NCBI Taxonomy" id="34073"/>
    <lineage>
        <taxon>Bacteria</taxon>
        <taxon>Pseudomonadati</taxon>
        <taxon>Pseudomonadota</taxon>
        <taxon>Betaproteobacteria</taxon>
        <taxon>Burkholderiales</taxon>
        <taxon>Comamonadaceae</taxon>
        <taxon>Variovorax</taxon>
    </lineage>
</organism>
<dbReference type="PANTHER" id="PTHR42770:SF7">
    <property type="entry name" value="MEMBRANE PROTEIN"/>
    <property type="match status" value="1"/>
</dbReference>
<evidence type="ECO:0000313" key="8">
    <source>
        <dbReference type="Proteomes" id="UP000425817"/>
    </source>
</evidence>
<dbReference type="AlphaFoldDB" id="A0A6I6HJS4"/>
<dbReference type="Pfam" id="PF13520">
    <property type="entry name" value="AA_permease_2"/>
    <property type="match status" value="1"/>
</dbReference>
<dbReference type="PANTHER" id="PTHR42770">
    <property type="entry name" value="AMINO ACID TRANSPORTER-RELATED"/>
    <property type="match status" value="1"/>
</dbReference>
<feature type="transmembrane region" description="Helical" evidence="6">
    <location>
        <begin position="199"/>
        <end position="220"/>
    </location>
</feature>
<keyword evidence="5 6" id="KW-0472">Membrane</keyword>
<feature type="transmembrane region" description="Helical" evidence="6">
    <location>
        <begin position="102"/>
        <end position="126"/>
    </location>
</feature>
<dbReference type="EMBL" id="CP046622">
    <property type="protein sequence ID" value="QGW83131.1"/>
    <property type="molecule type" value="Genomic_DNA"/>
</dbReference>
<gene>
    <name evidence="7" type="primary">eat</name>
    <name evidence="7" type="ORF">GOQ09_16800</name>
</gene>
<evidence type="ECO:0000256" key="4">
    <source>
        <dbReference type="ARBA" id="ARBA00022989"/>
    </source>
</evidence>
<evidence type="ECO:0000256" key="3">
    <source>
        <dbReference type="ARBA" id="ARBA00022692"/>
    </source>
</evidence>
<dbReference type="NCBIfam" id="TIGR00908">
    <property type="entry name" value="2A0305"/>
    <property type="match status" value="1"/>
</dbReference>
<feature type="transmembrane region" description="Helical" evidence="6">
    <location>
        <begin position="55"/>
        <end position="75"/>
    </location>
</feature>
<dbReference type="Gene3D" id="1.20.1740.10">
    <property type="entry name" value="Amino acid/polyamine transporter I"/>
    <property type="match status" value="1"/>
</dbReference>
<evidence type="ECO:0000256" key="1">
    <source>
        <dbReference type="ARBA" id="ARBA00004651"/>
    </source>
</evidence>
<dbReference type="InterPro" id="IPR050367">
    <property type="entry name" value="APC_superfamily"/>
</dbReference>
<protein>
    <submittedName>
        <fullName evidence="7">Ethanolamine permease</fullName>
    </submittedName>
</protein>
<dbReference type="InterPro" id="IPR004757">
    <property type="entry name" value="EtNH_permease"/>
</dbReference>
<keyword evidence="3 6" id="KW-0812">Transmembrane</keyword>
<dbReference type="RefSeq" id="WP_157614549.1">
    <property type="nucleotide sequence ID" value="NZ_CP046622.1"/>
</dbReference>
<feature type="transmembrane region" description="Helical" evidence="6">
    <location>
        <begin position="370"/>
        <end position="393"/>
    </location>
</feature>
<sequence length="473" mass="50211">MQSIEATPVAVPVPAGTGHLKKVLGPIQLWGIAVGLVISGEYFGWSYGWNTAGTLGFLVATVLVATMYTTFIFSFTELSTAIPHAGGPFAYARRAFGPTGGFVAGFATLVEFVFAPPAIALAIGAYLNVQFPGINPKWFALGAYVIFIGLNWIGIGIAAAFELFVTVLAIFELFVFMGVVTPGWSMANFVSNGWAGGNVLNGAAISGIFASIPFAIWFFLAIEGAAMAAEEARDPHRTIPIAYTTGIVTLVVLAFGVMIFAGGVGDWRKLANINDPLPQAMKAVVGDSSGWLHMLVWIGLFGLVASFHGIIMGYSRQIFALARAGYLPRYFAGLSPRFDTPHRALVAGGVIGGVAIFSDEWVQFGGQTLTANIVTMAVLGAIVMYLISMAALFKLRKSEPELLRTYRAPLYPVFPAIALGLGVVCLGAMVWFNAMLTLLFLVLMAAAYGYFLLTSAQRKAAAPDEMLSSPPAA</sequence>
<evidence type="ECO:0000256" key="5">
    <source>
        <dbReference type="ARBA" id="ARBA00023136"/>
    </source>
</evidence>
<accession>A0A6I6HJS4</accession>
<dbReference type="OrthoDB" id="9804700at2"/>
<proteinExistence type="predicted"/>
<keyword evidence="4 6" id="KW-1133">Transmembrane helix</keyword>
<feature type="transmembrane region" description="Helical" evidence="6">
    <location>
        <begin position="168"/>
        <end position="187"/>
    </location>
</feature>
<evidence type="ECO:0000313" key="7">
    <source>
        <dbReference type="EMBL" id="QGW83131.1"/>
    </source>
</evidence>
<feature type="transmembrane region" description="Helical" evidence="6">
    <location>
        <begin position="241"/>
        <end position="261"/>
    </location>
</feature>
<feature type="transmembrane region" description="Helical" evidence="6">
    <location>
        <begin position="291"/>
        <end position="314"/>
    </location>
</feature>
<evidence type="ECO:0000256" key="2">
    <source>
        <dbReference type="ARBA" id="ARBA00022475"/>
    </source>
</evidence>
<dbReference type="GO" id="GO:0022857">
    <property type="term" value="F:transmembrane transporter activity"/>
    <property type="evidence" value="ECO:0007669"/>
    <property type="project" value="InterPro"/>
</dbReference>
<dbReference type="PIRSF" id="PIRSF006060">
    <property type="entry name" value="AA_transporter"/>
    <property type="match status" value="1"/>
</dbReference>
<reference evidence="7 8" key="1">
    <citation type="submission" date="2019-12" db="EMBL/GenBank/DDBJ databases">
        <title>Hybrid Genome Assemblies of two High G+C Isolates from Undergraduate Microbiology Courses.</title>
        <authorList>
            <person name="Ne Ville C.J."/>
            <person name="Enright D."/>
            <person name="Hernandez I."/>
            <person name="Dodsworth J."/>
            <person name="Orwin P.M."/>
        </authorList>
    </citation>
    <scope>NUCLEOTIDE SEQUENCE [LARGE SCALE GENOMIC DNA]</scope>
    <source>
        <strain evidence="7 8">CSUSB</strain>
    </source>
</reference>
<feature type="transmembrane region" description="Helical" evidence="6">
    <location>
        <begin position="138"/>
        <end position="161"/>
    </location>
</feature>
<dbReference type="InterPro" id="IPR002293">
    <property type="entry name" value="AA/rel_permease1"/>
</dbReference>
<name>A0A6I6HJS4_VARPD</name>
<feature type="transmembrane region" description="Helical" evidence="6">
    <location>
        <begin position="413"/>
        <end position="432"/>
    </location>
</feature>